<name>A0A844GA47_9NEIS</name>
<protein>
    <submittedName>
        <fullName evidence="2">Uncharacterized protein</fullName>
    </submittedName>
</protein>
<feature type="transmembrane region" description="Helical" evidence="1">
    <location>
        <begin position="30"/>
        <end position="48"/>
    </location>
</feature>
<keyword evidence="3" id="KW-1185">Reference proteome</keyword>
<feature type="transmembrane region" description="Helical" evidence="1">
    <location>
        <begin position="79"/>
        <end position="102"/>
    </location>
</feature>
<organism evidence="2 3">
    <name type="scientific">Paludibacterium denitrificans</name>
    <dbReference type="NCBI Taxonomy" id="2675226"/>
    <lineage>
        <taxon>Bacteria</taxon>
        <taxon>Pseudomonadati</taxon>
        <taxon>Pseudomonadota</taxon>
        <taxon>Betaproteobacteria</taxon>
        <taxon>Neisseriales</taxon>
        <taxon>Chromobacteriaceae</taxon>
        <taxon>Paludibacterium</taxon>
    </lineage>
</organism>
<dbReference type="RefSeq" id="WP_230370157.1">
    <property type="nucleotide sequence ID" value="NZ_WLYX01000001.1"/>
</dbReference>
<keyword evidence="1" id="KW-1133">Transmembrane helix</keyword>
<accession>A0A844GA47</accession>
<gene>
    <name evidence="2" type="ORF">GKE73_09770</name>
</gene>
<dbReference type="EMBL" id="WLYX01000001">
    <property type="protein sequence ID" value="MTD33316.1"/>
    <property type="molecule type" value="Genomic_DNA"/>
</dbReference>
<dbReference type="Proteomes" id="UP000446658">
    <property type="component" value="Unassembled WGS sequence"/>
</dbReference>
<evidence type="ECO:0000313" key="2">
    <source>
        <dbReference type="EMBL" id="MTD33316.1"/>
    </source>
</evidence>
<keyword evidence="1" id="KW-0472">Membrane</keyword>
<sequence length="112" mass="12372">MHVNLVISLLMAELVVRAIRKQRCMPVNSMWLLGMLLVAVSSLFSLATRNASIGFLSMTMSITLMVLLVKFRTTAWWKILVYALAGMSLVSVLGWLSGYLILAGKACARQLP</sequence>
<evidence type="ECO:0000313" key="3">
    <source>
        <dbReference type="Proteomes" id="UP000446658"/>
    </source>
</evidence>
<evidence type="ECO:0000256" key="1">
    <source>
        <dbReference type="SAM" id="Phobius"/>
    </source>
</evidence>
<proteinExistence type="predicted"/>
<feature type="transmembrane region" description="Helical" evidence="1">
    <location>
        <begin position="55"/>
        <end position="73"/>
    </location>
</feature>
<comment type="caution">
    <text evidence="2">The sequence shown here is derived from an EMBL/GenBank/DDBJ whole genome shotgun (WGS) entry which is preliminary data.</text>
</comment>
<dbReference type="AlphaFoldDB" id="A0A844GA47"/>
<keyword evidence="1" id="KW-0812">Transmembrane</keyword>
<reference evidence="2 3" key="1">
    <citation type="submission" date="2019-11" db="EMBL/GenBank/DDBJ databases">
        <title>Draft genome sequence of Paludibacterium sp. dN18-1.</title>
        <authorList>
            <person name="Im W.-T."/>
        </authorList>
    </citation>
    <scope>NUCLEOTIDE SEQUENCE [LARGE SCALE GENOMIC DNA]</scope>
    <source>
        <strain evidence="3">dN 18-1</strain>
    </source>
</reference>